<reference evidence="5" key="1">
    <citation type="submission" date="2020-05" db="EMBL/GenBank/DDBJ databases">
        <authorList>
            <person name="Chiriac C."/>
            <person name="Salcher M."/>
            <person name="Ghai R."/>
            <person name="Kavagutti S V."/>
        </authorList>
    </citation>
    <scope>NUCLEOTIDE SEQUENCE</scope>
</reference>
<protein>
    <submittedName>
        <fullName evidence="5">Unannotated protein</fullName>
    </submittedName>
</protein>
<proteinExistence type="predicted"/>
<dbReference type="PANTHER" id="PTHR21240:SF28">
    <property type="entry name" value="ISO-OROTATE DECARBOXYLASE (EUROFUNG)"/>
    <property type="match status" value="1"/>
</dbReference>
<keyword evidence="1" id="KW-0456">Lyase</keyword>
<dbReference type="Gene3D" id="3.20.20.140">
    <property type="entry name" value="Metal-dependent hydrolases"/>
    <property type="match status" value="1"/>
</dbReference>
<dbReference type="InterPro" id="IPR006680">
    <property type="entry name" value="Amidohydro-rel"/>
</dbReference>
<dbReference type="GO" id="GO:0005737">
    <property type="term" value="C:cytoplasm"/>
    <property type="evidence" value="ECO:0007669"/>
    <property type="project" value="TreeGrafter"/>
</dbReference>
<dbReference type="Pfam" id="PF04909">
    <property type="entry name" value="Amidohydro_2"/>
    <property type="match status" value="1"/>
</dbReference>
<feature type="domain" description="Amidohydrolase-related" evidence="2">
    <location>
        <begin position="78"/>
        <end position="373"/>
    </location>
</feature>
<gene>
    <name evidence="4" type="ORF">UFOPK2656_02648</name>
    <name evidence="5" type="ORF">UFOPK3651_02642</name>
    <name evidence="6" type="ORF">UFOPK3931_02223</name>
    <name evidence="3" type="ORF">UFOPK4189_02745</name>
</gene>
<dbReference type="SUPFAM" id="SSF51556">
    <property type="entry name" value="Metallo-dependent hydrolases"/>
    <property type="match status" value="1"/>
</dbReference>
<dbReference type="EMBL" id="CAESGF010000022">
    <property type="protein sequence ID" value="CAB4364986.1"/>
    <property type="molecule type" value="Genomic_DNA"/>
</dbReference>
<evidence type="ECO:0000313" key="4">
    <source>
        <dbReference type="EMBL" id="CAB4737483.1"/>
    </source>
</evidence>
<name>A0A6J7JY36_9ZZZZ</name>
<evidence type="ECO:0000256" key="1">
    <source>
        <dbReference type="ARBA" id="ARBA00023239"/>
    </source>
</evidence>
<evidence type="ECO:0000313" key="5">
    <source>
        <dbReference type="EMBL" id="CAB4947853.1"/>
    </source>
</evidence>
<evidence type="ECO:0000313" key="6">
    <source>
        <dbReference type="EMBL" id="CAB5002157.1"/>
    </source>
</evidence>
<sequence>MNADDMILISVDDHVIEPKNMFDNHWPASLKGQEPKNTRHERGDVWEFQGLEAPNVGLNAVAGCPPEEYNLDPTEYEQMRPGCFDSDLRVLDMSASGILAGINFPTFPHFCGQYFLRMPDKDLSLVAVQAYNDWHIDEWAGSHPDRLIPMSLMPLWDPQLMADEIRRVAAKGCHAVTFSENPAKLGLPSYHTEHWDPFFKACADENVNICLHIGSSSSMPLTTPDAPPEVVISLTPTNSMLAVADVVFSGIFKRFPTLQIAMSEGGIGWIPYILERMDYTYQHHHAWTGTDLGGRLPSQIFHDHFWTCFIDDAAGLQMRDLIGVDKMMYELDYPHSDCTWPTAPEALWKGIQHLPDAEINKITHENAMRCYGFDPFKYRPKAQSTVAALRAEAAAANVNVEITSMGRRKADGNMMADLLKSAAQGAKS</sequence>
<dbReference type="AlphaFoldDB" id="A0A6J7JY36"/>
<accession>A0A6J7JY36</accession>
<evidence type="ECO:0000259" key="2">
    <source>
        <dbReference type="Pfam" id="PF04909"/>
    </source>
</evidence>
<dbReference type="EMBL" id="CAFBOL010000071">
    <property type="protein sequence ID" value="CAB5002157.1"/>
    <property type="molecule type" value="Genomic_DNA"/>
</dbReference>
<dbReference type="InterPro" id="IPR032465">
    <property type="entry name" value="ACMSD"/>
</dbReference>
<dbReference type="GO" id="GO:0016787">
    <property type="term" value="F:hydrolase activity"/>
    <property type="evidence" value="ECO:0007669"/>
    <property type="project" value="InterPro"/>
</dbReference>
<organism evidence="5">
    <name type="scientific">freshwater metagenome</name>
    <dbReference type="NCBI Taxonomy" id="449393"/>
    <lineage>
        <taxon>unclassified sequences</taxon>
        <taxon>metagenomes</taxon>
        <taxon>ecological metagenomes</taxon>
    </lineage>
</organism>
<dbReference type="EMBL" id="CAEZYF010000021">
    <property type="protein sequence ID" value="CAB4737483.1"/>
    <property type="molecule type" value="Genomic_DNA"/>
</dbReference>
<dbReference type="EMBL" id="CAFBMT010000019">
    <property type="protein sequence ID" value="CAB4947853.1"/>
    <property type="molecule type" value="Genomic_DNA"/>
</dbReference>
<dbReference type="InterPro" id="IPR032466">
    <property type="entry name" value="Metal_Hydrolase"/>
</dbReference>
<dbReference type="GO" id="GO:0016831">
    <property type="term" value="F:carboxy-lyase activity"/>
    <property type="evidence" value="ECO:0007669"/>
    <property type="project" value="InterPro"/>
</dbReference>
<dbReference type="PANTHER" id="PTHR21240">
    <property type="entry name" value="2-AMINO-3-CARBOXYLMUCONATE-6-SEMIALDEHYDE DECARBOXYLASE"/>
    <property type="match status" value="1"/>
</dbReference>
<dbReference type="GO" id="GO:0019748">
    <property type="term" value="P:secondary metabolic process"/>
    <property type="evidence" value="ECO:0007669"/>
    <property type="project" value="TreeGrafter"/>
</dbReference>
<evidence type="ECO:0000313" key="3">
    <source>
        <dbReference type="EMBL" id="CAB4364986.1"/>
    </source>
</evidence>